<evidence type="ECO:0000256" key="3">
    <source>
        <dbReference type="ARBA" id="ARBA00022676"/>
    </source>
</evidence>
<protein>
    <submittedName>
        <fullName evidence="7">Monogalactosyldiacylglycerol synthase</fullName>
    </submittedName>
</protein>
<dbReference type="CAZy" id="GT28">
    <property type="family name" value="Glycosyltransferase Family 28"/>
</dbReference>
<dbReference type="Proteomes" id="UP000000323">
    <property type="component" value="Chromosome 1"/>
</dbReference>
<proteinExistence type="inferred from homology"/>
<dbReference type="AlphaFoldDB" id="D1CF60"/>
<dbReference type="Pfam" id="PF06925">
    <property type="entry name" value="MGDG_synth"/>
    <property type="match status" value="1"/>
</dbReference>
<comment type="similarity">
    <text evidence="2">Belongs to the glycosyltransferase 28 family.</text>
</comment>
<evidence type="ECO:0000256" key="4">
    <source>
        <dbReference type="ARBA" id="ARBA00022679"/>
    </source>
</evidence>
<dbReference type="InterPro" id="IPR007235">
    <property type="entry name" value="Glyco_trans_28_C"/>
</dbReference>
<keyword evidence="8" id="KW-1185">Reference proteome</keyword>
<dbReference type="InterPro" id="IPR050519">
    <property type="entry name" value="Glycosyltransf_28_UgtP"/>
</dbReference>
<dbReference type="EMBL" id="CP001825">
    <property type="protein sequence ID" value="ACZ41566.1"/>
    <property type="molecule type" value="Genomic_DNA"/>
</dbReference>
<evidence type="ECO:0000259" key="5">
    <source>
        <dbReference type="Pfam" id="PF04101"/>
    </source>
</evidence>
<accession>D1CF60</accession>
<evidence type="ECO:0000259" key="6">
    <source>
        <dbReference type="Pfam" id="PF06925"/>
    </source>
</evidence>
<dbReference type="Pfam" id="PF04101">
    <property type="entry name" value="Glyco_tran_28_C"/>
    <property type="match status" value="1"/>
</dbReference>
<dbReference type="STRING" id="525904.Tter_0649"/>
<dbReference type="InterPro" id="IPR009695">
    <property type="entry name" value="Diacylglyc_glucosyltr_N"/>
</dbReference>
<reference evidence="8" key="1">
    <citation type="journal article" date="2010" name="Stand. Genomic Sci.">
        <title>Complete genome sequence of 'Thermobaculum terrenum' type strain (YNP1).</title>
        <authorList>
            <person name="Kiss H."/>
            <person name="Cleland D."/>
            <person name="Lapidus A."/>
            <person name="Lucas S."/>
            <person name="Glavina Del Rio T."/>
            <person name="Nolan M."/>
            <person name="Tice H."/>
            <person name="Han C."/>
            <person name="Goodwin L."/>
            <person name="Pitluck S."/>
            <person name="Liolios K."/>
            <person name="Ivanova N."/>
            <person name="Mavromatis K."/>
            <person name="Ovchinnikova G."/>
            <person name="Pati A."/>
            <person name="Chen A."/>
            <person name="Palaniappan K."/>
            <person name="Land M."/>
            <person name="Hauser L."/>
            <person name="Chang Y."/>
            <person name="Jeffries C."/>
            <person name="Lu M."/>
            <person name="Brettin T."/>
            <person name="Detter J."/>
            <person name="Goker M."/>
            <person name="Tindall B."/>
            <person name="Beck B."/>
            <person name="McDermott T."/>
            <person name="Woyke T."/>
            <person name="Bristow J."/>
            <person name="Eisen J."/>
            <person name="Markowitz V."/>
            <person name="Hugenholtz P."/>
            <person name="Kyrpides N."/>
            <person name="Klenk H."/>
            <person name="Cheng J."/>
        </authorList>
    </citation>
    <scope>NUCLEOTIDE SEQUENCE [LARGE SCALE GENOMIC DNA]</scope>
    <source>
        <strain evidence="8">ATCC BAA-798 / YNP1</strain>
    </source>
</reference>
<dbReference type="eggNOG" id="COG0707">
    <property type="taxonomic scope" value="Bacteria"/>
</dbReference>
<dbReference type="HOGENOM" id="CLU_028367_4_0_0"/>
<evidence type="ECO:0000256" key="2">
    <source>
        <dbReference type="ARBA" id="ARBA00006962"/>
    </source>
</evidence>
<dbReference type="PANTHER" id="PTHR43025">
    <property type="entry name" value="MONOGALACTOSYLDIACYLGLYCEROL SYNTHASE"/>
    <property type="match status" value="1"/>
</dbReference>
<dbReference type="Gene3D" id="3.40.50.2000">
    <property type="entry name" value="Glycogen Phosphorylase B"/>
    <property type="match status" value="1"/>
</dbReference>
<dbReference type="PANTHER" id="PTHR43025:SF3">
    <property type="entry name" value="MONOGALACTOSYLDIACYLGLYCEROL SYNTHASE 1, CHLOROPLASTIC"/>
    <property type="match status" value="1"/>
</dbReference>
<comment type="subcellular location">
    <subcellularLocation>
        <location evidence="1">Membrane</location>
    </subcellularLocation>
</comment>
<name>D1CF60_THET1</name>
<dbReference type="SUPFAM" id="SSF53756">
    <property type="entry name" value="UDP-Glycosyltransferase/glycogen phosphorylase"/>
    <property type="match status" value="1"/>
</dbReference>
<evidence type="ECO:0000313" key="8">
    <source>
        <dbReference type="Proteomes" id="UP000000323"/>
    </source>
</evidence>
<feature type="domain" description="Glycosyl transferase family 28 C-terminal" evidence="5">
    <location>
        <begin position="248"/>
        <end position="376"/>
    </location>
</feature>
<keyword evidence="3" id="KW-0328">Glycosyltransferase</keyword>
<dbReference type="RefSeq" id="WP_012874601.1">
    <property type="nucleotide sequence ID" value="NC_013525.1"/>
</dbReference>
<feature type="domain" description="Diacylglycerol glucosyltransferase N-terminal" evidence="6">
    <location>
        <begin position="52"/>
        <end position="208"/>
    </location>
</feature>
<dbReference type="GO" id="GO:0016758">
    <property type="term" value="F:hexosyltransferase activity"/>
    <property type="evidence" value="ECO:0007669"/>
    <property type="project" value="InterPro"/>
</dbReference>
<evidence type="ECO:0000256" key="1">
    <source>
        <dbReference type="ARBA" id="ARBA00004370"/>
    </source>
</evidence>
<dbReference type="KEGG" id="ttr:Tter_0649"/>
<dbReference type="GO" id="GO:0009247">
    <property type="term" value="P:glycolipid biosynthetic process"/>
    <property type="evidence" value="ECO:0007669"/>
    <property type="project" value="InterPro"/>
</dbReference>
<evidence type="ECO:0000313" key="7">
    <source>
        <dbReference type="EMBL" id="ACZ41566.1"/>
    </source>
</evidence>
<keyword evidence="4" id="KW-0808">Transferase</keyword>
<gene>
    <name evidence="7" type="ordered locus">Tter_0649</name>
</gene>
<sequence length="618" mass="66706">MIIGELSILLIALVVLILRYLSCRTNASSTPTVRNEGKPIAIILTASVGGGHEAIGQAVRAELERNGYTVHVEDGLRLMGDLINWIMVGSYARMLRHMRWSRKSLGSLMWDVTFKLTAFGWSARLIRLLVGVFFSRRLLPVIEESKPSIVISTYPLVTAALGYLRRTGKLEVPVVAVIPDYGVHALWVSPYADMHLVTSEQSARLVESAGGKAWVVRMPVDPSFDNLPPKSIARTKLGIPQAAFVALVVGGAWGIGDIRGAAEHAAAAGAFTIVVTGKNVGLKKHLEACLGNTPNIKILGWTDNMPDLMAASDCLIQNAGGVTCLEALHVGLPIIMYNPVPGHGEMNVRVMEQAGAVCCARTPQELTNLLTEVMSGQRSLHTPIPSSLTPSVVDAVDSTIARPARATVGVSNATDWLRRVGYGIIAASVFLWLSLTPTGLVLASRALKLPVVGYHAPKGRVSIGVRVSDPLTARAIEQAAWNTDGCITIFADDKAAIGLYPSRKVQFGVSEPSYQGRLHSPFSERRHAALIAHEIQDHTGEYPHYFLPAGSPNITELIEMPKHTHLATWHKTGRHFPDKGLIIVDARGLSPSEAVHHLHSTMDAIRLRGLTCTAINGL</sequence>
<dbReference type="GO" id="GO:0016020">
    <property type="term" value="C:membrane"/>
    <property type="evidence" value="ECO:0007669"/>
    <property type="project" value="UniProtKB-SubCell"/>
</dbReference>
<organism evidence="7 8">
    <name type="scientific">Thermobaculum terrenum (strain ATCC BAA-798 / CCMEE 7001 / YNP1)</name>
    <dbReference type="NCBI Taxonomy" id="525904"/>
    <lineage>
        <taxon>Bacteria</taxon>
        <taxon>Bacillati</taxon>
        <taxon>Chloroflexota</taxon>
        <taxon>Chloroflexia</taxon>
        <taxon>Candidatus Thermobaculales</taxon>
        <taxon>Candidatus Thermobaculaceae</taxon>
        <taxon>Thermobaculum</taxon>
    </lineage>
</organism>